<dbReference type="KEGG" id="pyr:P186_0681"/>
<dbReference type="HOGENOM" id="CLU_2165363_0_0_2"/>
<dbReference type="EMBL" id="CP003098">
    <property type="protein sequence ID" value="AET32131.1"/>
    <property type="molecule type" value="Genomic_DNA"/>
</dbReference>
<dbReference type="AlphaFoldDB" id="G7VI39"/>
<protein>
    <submittedName>
        <fullName evidence="1">Uncharacterized protein</fullName>
    </submittedName>
</protein>
<evidence type="ECO:0000313" key="2">
    <source>
        <dbReference type="Proteomes" id="UP000005867"/>
    </source>
</evidence>
<dbReference type="GeneID" id="11594945"/>
<organism evidence="1 2">
    <name type="scientific">Pyrobaculum ferrireducens</name>
    <dbReference type="NCBI Taxonomy" id="1104324"/>
    <lineage>
        <taxon>Archaea</taxon>
        <taxon>Thermoproteota</taxon>
        <taxon>Thermoprotei</taxon>
        <taxon>Thermoproteales</taxon>
        <taxon>Thermoproteaceae</taxon>
        <taxon>Pyrobaculum</taxon>
    </lineage>
</organism>
<name>G7VI39_9CREN</name>
<gene>
    <name evidence="1" type="ORF">P186_0681</name>
</gene>
<accession>G7VI39</accession>
<keyword evidence="2" id="KW-1185">Reference proteome</keyword>
<dbReference type="Proteomes" id="UP000005867">
    <property type="component" value="Chromosome"/>
</dbReference>
<reference evidence="1 2" key="1">
    <citation type="journal article" date="2012" name="J. Bacteriol.">
        <title>Complete genome sequence of strain 1860, a crenarchaeon of the genus pyrobaculum able to grow with various electron acceptors.</title>
        <authorList>
            <person name="Mardanov A.V."/>
            <person name="Gumerov V.M."/>
            <person name="Slobodkina G.B."/>
            <person name="Beletsky A.V."/>
            <person name="Bonch-Osmolovskaya E.A."/>
            <person name="Ravin N.V."/>
            <person name="Skryabin K.G."/>
        </authorList>
    </citation>
    <scope>NUCLEOTIDE SEQUENCE [LARGE SCALE GENOMIC DNA]</scope>
    <source>
        <strain evidence="1 2">1860</strain>
    </source>
</reference>
<sequence>MDCRLLDVWMAEAPLRWFGEAYRRYRERDVQCGERRGAAADPQLCATLMLLEAEMSAAAGYVKALAEKCTAAAEQWLAEAEKRIGAADFYPYIEEADASFSLWAGPGLWR</sequence>
<dbReference type="BioCyc" id="PSP1104324:GJSN-669-MONOMER"/>
<dbReference type="STRING" id="1104324.P186_0681"/>
<evidence type="ECO:0000313" key="1">
    <source>
        <dbReference type="EMBL" id="AET32131.1"/>
    </source>
</evidence>
<proteinExistence type="predicted"/>
<dbReference type="RefSeq" id="WP_014287959.1">
    <property type="nucleotide sequence ID" value="NC_016645.1"/>
</dbReference>